<accession>A0A6C0M0T5</accession>
<evidence type="ECO:0000313" key="1">
    <source>
        <dbReference type="EMBL" id="QHU35122.1"/>
    </source>
</evidence>
<organism evidence="1">
    <name type="scientific">viral metagenome</name>
    <dbReference type="NCBI Taxonomy" id="1070528"/>
    <lineage>
        <taxon>unclassified sequences</taxon>
        <taxon>metagenomes</taxon>
        <taxon>organismal metagenomes</taxon>
    </lineage>
</organism>
<proteinExistence type="predicted"/>
<name>A0A6C0M0T5_9ZZZZ</name>
<protein>
    <submittedName>
        <fullName evidence="1">Uncharacterized protein</fullName>
    </submittedName>
</protein>
<sequence>MSNWNKITNPLTGRKVSIKSILGKNIINNFIKQSGGSAKIDISEEFNNVGFTKLASSIECEDFKTCCLPYLKPFIEELGSSARGIENLKMIMNIEDNDIRIRSNKAFQINDLHHLRVPSWIEFAQSFDNYPILKTYYGQIKVIQLCVKHFPEESNNIINSKNLLSIQGYPKGLPYKYTDSESNNLTDFLNYYQELLDEILQHTPQQITNMLNSYSESSYKELLGQKNNLGWKYFINQLRLYYLYHKSEKIYIFRDNKILVLN</sequence>
<dbReference type="AlphaFoldDB" id="A0A6C0M0T5"/>
<reference evidence="1" key="1">
    <citation type="journal article" date="2020" name="Nature">
        <title>Giant virus diversity and host interactions through global metagenomics.</title>
        <authorList>
            <person name="Schulz F."/>
            <person name="Roux S."/>
            <person name="Paez-Espino D."/>
            <person name="Jungbluth S."/>
            <person name="Walsh D.A."/>
            <person name="Denef V.J."/>
            <person name="McMahon K.D."/>
            <person name="Konstantinidis K.T."/>
            <person name="Eloe-Fadrosh E.A."/>
            <person name="Kyrpides N.C."/>
            <person name="Woyke T."/>
        </authorList>
    </citation>
    <scope>NUCLEOTIDE SEQUENCE</scope>
    <source>
        <strain evidence="1">GVMAG-S-1017745-26</strain>
    </source>
</reference>
<dbReference type="EMBL" id="MN740583">
    <property type="protein sequence ID" value="QHU35122.1"/>
    <property type="molecule type" value="Genomic_DNA"/>
</dbReference>